<reference evidence="2" key="1">
    <citation type="submission" date="2021-06" db="EMBL/GenBank/DDBJ databases">
        <authorList>
            <person name="Kallberg Y."/>
            <person name="Tangrot J."/>
            <person name="Rosling A."/>
        </authorList>
    </citation>
    <scope>NUCLEOTIDE SEQUENCE</scope>
    <source>
        <strain evidence="2">CL551</strain>
    </source>
</reference>
<evidence type="ECO:0000313" key="3">
    <source>
        <dbReference type="Proteomes" id="UP000789342"/>
    </source>
</evidence>
<dbReference type="Proteomes" id="UP000789342">
    <property type="component" value="Unassembled WGS sequence"/>
</dbReference>
<comment type="caution">
    <text evidence="2">The sequence shown here is derived from an EMBL/GenBank/DDBJ whole genome shotgun (WGS) entry which is preliminary data.</text>
</comment>
<name>A0A9N9EU55_9GLOM</name>
<evidence type="ECO:0000313" key="2">
    <source>
        <dbReference type="EMBL" id="CAG8690070.1"/>
    </source>
</evidence>
<dbReference type="EMBL" id="CAJVPV010015120">
    <property type="protein sequence ID" value="CAG8690070.1"/>
    <property type="molecule type" value="Genomic_DNA"/>
</dbReference>
<feature type="compositionally biased region" description="Polar residues" evidence="1">
    <location>
        <begin position="1"/>
        <end position="20"/>
    </location>
</feature>
<feature type="non-terminal residue" evidence="2">
    <location>
        <position position="50"/>
    </location>
</feature>
<proteinExistence type="predicted"/>
<organism evidence="2 3">
    <name type="scientific">Acaulospora morrowiae</name>
    <dbReference type="NCBI Taxonomy" id="94023"/>
    <lineage>
        <taxon>Eukaryota</taxon>
        <taxon>Fungi</taxon>
        <taxon>Fungi incertae sedis</taxon>
        <taxon>Mucoromycota</taxon>
        <taxon>Glomeromycotina</taxon>
        <taxon>Glomeromycetes</taxon>
        <taxon>Diversisporales</taxon>
        <taxon>Acaulosporaceae</taxon>
        <taxon>Acaulospora</taxon>
    </lineage>
</organism>
<feature type="region of interest" description="Disordered" evidence="1">
    <location>
        <begin position="1"/>
        <end position="50"/>
    </location>
</feature>
<evidence type="ECO:0000256" key="1">
    <source>
        <dbReference type="SAM" id="MobiDB-lite"/>
    </source>
</evidence>
<sequence>MHESNQTSHLTSVTPNNSTEMEIDEQNTRASVSSQIESAPATVIGSWADE</sequence>
<protein>
    <submittedName>
        <fullName evidence="2">16475_t:CDS:1</fullName>
    </submittedName>
</protein>
<feature type="compositionally biased region" description="Polar residues" evidence="1">
    <location>
        <begin position="28"/>
        <end position="37"/>
    </location>
</feature>
<accession>A0A9N9EU55</accession>
<dbReference type="AlphaFoldDB" id="A0A9N9EU55"/>
<gene>
    <name evidence="2" type="ORF">AMORRO_LOCUS11600</name>
</gene>
<keyword evidence="3" id="KW-1185">Reference proteome</keyword>